<evidence type="ECO:0000259" key="6">
    <source>
        <dbReference type="Pfam" id="PF17210"/>
    </source>
</evidence>
<dbReference type="EMBL" id="SJPI01000001">
    <property type="protein sequence ID" value="TWT54257.1"/>
    <property type="molecule type" value="Genomic_DNA"/>
</dbReference>
<feature type="domain" description="SD-repeat containing protein B" evidence="6">
    <location>
        <begin position="1070"/>
        <end position="1149"/>
    </location>
</feature>
<feature type="domain" description="SD-repeat containing protein B" evidence="6">
    <location>
        <begin position="738"/>
        <end position="841"/>
    </location>
</feature>
<proteinExistence type="inferred from homology"/>
<evidence type="ECO:0000256" key="4">
    <source>
        <dbReference type="ARBA" id="ARBA00022729"/>
    </source>
</evidence>
<feature type="domain" description="SD-repeat containing protein B" evidence="6">
    <location>
        <begin position="384"/>
        <end position="454"/>
    </location>
</feature>
<dbReference type="RefSeq" id="WP_242632034.1">
    <property type="nucleotide sequence ID" value="NZ_SJPI01000001.1"/>
</dbReference>
<feature type="domain" description="SD-repeat containing protein B" evidence="6">
    <location>
        <begin position="263"/>
        <end position="344"/>
    </location>
</feature>
<dbReference type="Gene3D" id="2.60.40.10">
    <property type="entry name" value="Immunoglobulins"/>
    <property type="match status" value="11"/>
</dbReference>
<feature type="domain" description="SD-repeat containing protein B" evidence="6">
    <location>
        <begin position="1180"/>
        <end position="1259"/>
    </location>
</feature>
<feature type="region of interest" description="Disordered" evidence="5">
    <location>
        <begin position="225"/>
        <end position="255"/>
    </location>
</feature>
<feature type="domain" description="SD-repeat containing protein B" evidence="6">
    <location>
        <begin position="525"/>
        <end position="578"/>
    </location>
</feature>
<feature type="region of interest" description="Disordered" evidence="5">
    <location>
        <begin position="1916"/>
        <end position="1948"/>
    </location>
</feature>
<dbReference type="SUPFAM" id="SSF69318">
    <property type="entry name" value="Integrin alpha N-terminal domain"/>
    <property type="match status" value="1"/>
</dbReference>
<dbReference type="Proteomes" id="UP000316598">
    <property type="component" value="Unassembled WGS sequence"/>
</dbReference>
<accession>A0A5C5WU64</accession>
<evidence type="ECO:0000256" key="2">
    <source>
        <dbReference type="ARBA" id="ARBA00007257"/>
    </source>
</evidence>
<feature type="domain" description="SD-repeat containing protein B" evidence="6">
    <location>
        <begin position="960"/>
        <end position="1037"/>
    </location>
</feature>
<dbReference type="Pfam" id="PF17210">
    <property type="entry name" value="SdrD_B"/>
    <property type="match status" value="10"/>
</dbReference>
<evidence type="ECO:0000256" key="3">
    <source>
        <dbReference type="ARBA" id="ARBA00022525"/>
    </source>
</evidence>
<organism evidence="7 8">
    <name type="scientific">Rubripirellula amarantea</name>
    <dbReference type="NCBI Taxonomy" id="2527999"/>
    <lineage>
        <taxon>Bacteria</taxon>
        <taxon>Pseudomonadati</taxon>
        <taxon>Planctomycetota</taxon>
        <taxon>Planctomycetia</taxon>
        <taxon>Pirellulales</taxon>
        <taxon>Pirellulaceae</taxon>
        <taxon>Rubripirellula</taxon>
    </lineage>
</organism>
<keyword evidence="8" id="KW-1185">Reference proteome</keyword>
<dbReference type="InterPro" id="IPR033764">
    <property type="entry name" value="Sdr_B"/>
</dbReference>
<evidence type="ECO:0000313" key="8">
    <source>
        <dbReference type="Proteomes" id="UP000316598"/>
    </source>
</evidence>
<dbReference type="PANTHER" id="PTHR36108:SF13">
    <property type="entry name" value="COLOSSIN-B-RELATED"/>
    <property type="match status" value="1"/>
</dbReference>
<keyword evidence="3" id="KW-0964">Secreted</keyword>
<feature type="region of interest" description="Disordered" evidence="5">
    <location>
        <begin position="1"/>
        <end position="25"/>
    </location>
</feature>
<feature type="compositionally biased region" description="Basic residues" evidence="5">
    <location>
        <begin position="1"/>
        <end position="13"/>
    </location>
</feature>
<feature type="region of interest" description="Disordered" evidence="5">
    <location>
        <begin position="1767"/>
        <end position="1807"/>
    </location>
</feature>
<evidence type="ECO:0000256" key="5">
    <source>
        <dbReference type="SAM" id="MobiDB-lite"/>
    </source>
</evidence>
<feature type="compositionally biased region" description="Basic and acidic residues" evidence="5">
    <location>
        <begin position="14"/>
        <end position="25"/>
    </location>
</feature>
<reference evidence="7 8" key="1">
    <citation type="submission" date="2019-02" db="EMBL/GenBank/DDBJ databases">
        <title>Deep-cultivation of Planctomycetes and their phenomic and genomic characterization uncovers novel biology.</title>
        <authorList>
            <person name="Wiegand S."/>
            <person name="Jogler M."/>
            <person name="Boedeker C."/>
            <person name="Pinto D."/>
            <person name="Vollmers J."/>
            <person name="Rivas-Marin E."/>
            <person name="Kohn T."/>
            <person name="Peeters S.H."/>
            <person name="Heuer A."/>
            <person name="Rast P."/>
            <person name="Oberbeckmann S."/>
            <person name="Bunk B."/>
            <person name="Jeske O."/>
            <person name="Meyerdierks A."/>
            <person name="Storesund J.E."/>
            <person name="Kallscheuer N."/>
            <person name="Luecker S."/>
            <person name="Lage O.M."/>
            <person name="Pohl T."/>
            <person name="Merkel B.J."/>
            <person name="Hornburger P."/>
            <person name="Mueller R.-W."/>
            <person name="Bruemmer F."/>
            <person name="Labrenz M."/>
            <person name="Spormann A.M."/>
            <person name="Op Den Camp H."/>
            <person name="Overmann J."/>
            <person name="Amann R."/>
            <person name="Jetten M.S.M."/>
            <person name="Mascher T."/>
            <person name="Medema M.H."/>
            <person name="Devos D.P."/>
            <person name="Kaster A.-K."/>
            <person name="Ovreas L."/>
            <person name="Rohde M."/>
            <person name="Galperin M.Y."/>
            <person name="Jogler C."/>
        </authorList>
    </citation>
    <scope>NUCLEOTIDE SEQUENCE [LARGE SCALE GENOMIC DNA]</scope>
    <source>
        <strain evidence="7 8">Pla22</strain>
    </source>
</reference>
<protein>
    <submittedName>
        <fullName evidence="7">Serine-aspartate repeat-containing protein D</fullName>
    </submittedName>
</protein>
<comment type="similarity">
    <text evidence="2">Belongs to the serine-aspartate repeat-containing protein (SDr) family.</text>
</comment>
<evidence type="ECO:0000313" key="7">
    <source>
        <dbReference type="EMBL" id="TWT54257.1"/>
    </source>
</evidence>
<sequence length="1948" mass="208194">MWKPKKNQRHSKRRSENRSASEMVRRRVRAPEALEARRLMAADPIHVGVVYLETDYLETDQDVGGDSRGDRFILSFTGGAPDTELSEIRIRTDKDGDGISVGDPIFDTEPGGRGKDGSHDFQIVRVITADGRSVDATAQVEDGGQELVLRLSNFKAGDRLEFTLDVDEVLRNAIDLDVFNDRLDVITSGQEFQDSILEATFNAPHYETANADAIFLNEYGNPGATTGLNLPPDESPDVDSRPNRSAGAIASTSQTPKPIDISGQVWVDNNLDKIRQANEKPLSSIEIALYKQDANGQFVDTGHRATTDAQGRYVFAKSLGLLPGSYQVVETQPSGYYSVAAVPGTVAGQPTGNAASADVLTNINIELGDTSAINYDFAEAQPASVSGFVYVDADNDGVRDAGEQGIAGVRVQLVPINTIAPGSSLTVTTAADGSYTFTGLAPGSYEVIEVDQPSYLNDGLDSAGTVGGRSVGTAHNPGDRISGIVLAGADAGVEYNFGETPFGSIAGFVYLAAPGQDCDGEHSAPGTKPLPGVQVALQDEFGNTIVRTTTGADGGYLFDNVPVGNYRIVEFTPDGLLDGGSHAGTIGGLQVGQSVDGGLISGISMTPNGVGVEYNFCEAAPAVISGYVYHDKSDDGVRGSSEEGIPGTQIALVDASGKTVATTVTDSTGRYEFKNVLPGEYRLVETQPTGFYDGIDTPGTIDSRVVGQAIDEDTITAIVLAQGVTGINYNFGELRPASLSGRVHVDVDGDCILDDDEEVLAGVTIRLLDSTGKVVATKVTDTNGRYTFENIKPGVYTVVEEQPEGLFEGDAMPGSAGGTVENGSRIGTITLSSGETAVEYDFCERPPAQLSGNVFADRDQDCVFDADEPGLAGVLVELFDDSGNLVGSTRTDASGNYNFTGLRAGNYTVRETQPSGYLQGSQMAGSHGGDDSVDDVISRIRVGWGERLTQYNFCELEPSSISGFVYVDGNGDCVKDPDEMPLAGVVIQLRDSSGKVIDTTTTDAEGRYTFGSLTPGEYQVFELQPDGYFQGGQTPGTGEGRVLGEDLLGVKLAANQDVVDYSFCELGPSSISGFVYVDSDGDCERDENEMPLAGVVIQLRDNDGIVIETTTTDALGNYQFDNLPPGTYQIFELQPDGYFQGGQKPGTGDGRVLGRDLLGVNLSANQDLINYSFCELAPSSIGGLVYVDSDGDCERDEDEPPLAGVVIQLRDVDGKVIDTTTTDATGNYRFDHLAPGTYQIFEQQPDGFFQGGQQVGTGDGFMLGQDLLGVNLTAGQDLINYDFCELPPASISGRVWHESSPNRVFNAGDVPISGVLIELIGEDGTTIKQTRTDNAGNYYFDSLAPGVYSVREYQPQGLFHGGEVVGDAGGQIGGDDLLVGITLLGGVHATEYNFPEVPPAMISGYVFQDGSEIISEGAIAPEDLRDYRDGQLTSDDTRLSGVTLELRNILGQPLDSSRALTGTYGDGPIRVVTDENGYYEFAGLRPGTYHVYQVQPDDYADGLDTAGSTGGVAVNPADQLGESDQLVIQTLAASEATDPKDDAILNITLAGGGISQSNNFSEIIIRQPPPFQPPLPQVEKIEIPKVLAPIEQFDPRIRLVAFGEPLPGRVSIYGDDEWAVSWHLSVINGGENGESQEQRGTLGTDGVIRSASFREMNEAGNSTDHKRGRWTVADRTGKISKVGEGFDLGEEDAIALTGDFDGDGFDEAAIFVGGQWFVDLNGNGQWDAGDLWIGLGTALDRPVVGDWDGDGKDDVGIFGRRWQRDAQRIKRDPGLPDPENKRRRQVDSRKAAHRGEDRGEDRKRLMVRGDDGTLQADAVDHVFQYGEQVDTPMAGDWNGDGIDQIAVFRDGNWMLDVDGDGRWTDADEKIKFGRPGDEPIVGDFNNDLVDEIGVVRGDIWIIDTDGDRKLTGNDLQIRVPRNSPDSQPIVGDFDGDGYDEPGYYDEAS</sequence>
<dbReference type="SUPFAM" id="SSF117074">
    <property type="entry name" value="Hypothetical protein PA1324"/>
    <property type="match status" value="11"/>
</dbReference>
<gene>
    <name evidence="7" type="primary">sdrD_1</name>
    <name evidence="7" type="ORF">Pla22_18990</name>
</gene>
<feature type="domain" description="SD-repeat containing protein B" evidence="6">
    <location>
        <begin position="624"/>
        <end position="702"/>
    </location>
</feature>
<feature type="domain" description="SD-repeat containing protein B" evidence="6">
    <location>
        <begin position="852"/>
        <end position="933"/>
    </location>
</feature>
<comment type="subcellular location">
    <subcellularLocation>
        <location evidence="1">Secreted</location>
    </subcellularLocation>
</comment>
<dbReference type="PANTHER" id="PTHR36108">
    <property type="entry name" value="COLOSSIN-B-RELATED"/>
    <property type="match status" value="1"/>
</dbReference>
<evidence type="ECO:0000256" key="1">
    <source>
        <dbReference type="ARBA" id="ARBA00004613"/>
    </source>
</evidence>
<name>A0A5C5WU64_9BACT</name>
<dbReference type="InterPro" id="IPR013783">
    <property type="entry name" value="Ig-like_fold"/>
</dbReference>
<dbReference type="InterPro" id="IPR028994">
    <property type="entry name" value="Integrin_alpha_N"/>
</dbReference>
<keyword evidence="4" id="KW-0732">Signal</keyword>
<feature type="compositionally biased region" description="Acidic residues" evidence="5">
    <location>
        <begin position="1933"/>
        <end position="1948"/>
    </location>
</feature>
<dbReference type="GO" id="GO:0005576">
    <property type="term" value="C:extracellular region"/>
    <property type="evidence" value="ECO:0007669"/>
    <property type="project" value="UniProtKB-SubCell"/>
</dbReference>
<comment type="caution">
    <text evidence="7">The sequence shown here is derived from an EMBL/GenBank/DDBJ whole genome shotgun (WGS) entry which is preliminary data.</text>
</comment>
<feature type="domain" description="SD-repeat containing protein B" evidence="6">
    <location>
        <begin position="1290"/>
        <end position="1360"/>
    </location>
</feature>